<dbReference type="GO" id="GO:0008276">
    <property type="term" value="F:protein methyltransferase activity"/>
    <property type="evidence" value="ECO:0007669"/>
    <property type="project" value="TreeGrafter"/>
</dbReference>
<dbReference type="Gene3D" id="3.40.50.150">
    <property type="entry name" value="Vaccinia Virus protein VP39"/>
    <property type="match status" value="1"/>
</dbReference>
<dbReference type="InterPro" id="IPR002052">
    <property type="entry name" value="DNA_methylase_N6_adenine_CS"/>
</dbReference>
<dbReference type="Proteomes" id="UP000315522">
    <property type="component" value="Unassembled WGS sequence"/>
</dbReference>
<protein>
    <submittedName>
        <fullName evidence="5">ERF1 methyltransferase catalytic subunit</fullName>
    </submittedName>
</protein>
<dbReference type="FunFam" id="3.40.50.150:FF:000274">
    <property type="entry name" value="ERF1 methyltransferase catalytic subunit MTQ2"/>
    <property type="match status" value="1"/>
</dbReference>
<proteinExistence type="inferred from homology"/>
<evidence type="ECO:0000256" key="3">
    <source>
        <dbReference type="ARBA" id="ARBA00022679"/>
    </source>
</evidence>
<dbReference type="InterPro" id="IPR029063">
    <property type="entry name" value="SAM-dependent_MTases_sf"/>
</dbReference>
<keyword evidence="4" id="KW-0949">S-adenosyl-L-methionine</keyword>
<evidence type="ECO:0000313" key="6">
    <source>
        <dbReference type="Proteomes" id="UP000315522"/>
    </source>
</evidence>
<keyword evidence="3 5" id="KW-0808">Transferase</keyword>
<gene>
    <name evidence="5" type="primary">MTQ2</name>
    <name evidence="5" type="ORF">LAWI1_G000042</name>
</gene>
<dbReference type="InterPro" id="IPR052190">
    <property type="entry name" value="Euk-Arch_PrmC-MTase"/>
</dbReference>
<evidence type="ECO:0000256" key="2">
    <source>
        <dbReference type="ARBA" id="ARBA00022603"/>
    </source>
</evidence>
<dbReference type="GO" id="GO:0008757">
    <property type="term" value="F:S-adenosylmethionine-dependent methyltransferase activity"/>
    <property type="evidence" value="ECO:0007669"/>
    <property type="project" value="TreeGrafter"/>
</dbReference>
<evidence type="ECO:0000256" key="4">
    <source>
        <dbReference type="ARBA" id="ARBA00022691"/>
    </source>
</evidence>
<dbReference type="EMBL" id="QGML01000005">
    <property type="protein sequence ID" value="TVY94507.1"/>
    <property type="molecule type" value="Genomic_DNA"/>
</dbReference>
<dbReference type="SUPFAM" id="SSF53335">
    <property type="entry name" value="S-adenosyl-L-methionine-dependent methyltransferases"/>
    <property type="match status" value="1"/>
</dbReference>
<comment type="similarity">
    <text evidence="1">Belongs to the eukaryotic/archaeal PrmC-related family.</text>
</comment>
<dbReference type="PROSITE" id="PS00092">
    <property type="entry name" value="N6_MTASE"/>
    <property type="match status" value="1"/>
</dbReference>
<dbReference type="PANTHER" id="PTHR45875">
    <property type="entry name" value="METHYLTRANSFERASE N6AMT1"/>
    <property type="match status" value="1"/>
</dbReference>
<keyword evidence="2 5" id="KW-0489">Methyltransferase</keyword>
<dbReference type="GO" id="GO:0003676">
    <property type="term" value="F:nucleic acid binding"/>
    <property type="evidence" value="ECO:0007669"/>
    <property type="project" value="InterPro"/>
</dbReference>
<keyword evidence="6" id="KW-1185">Reference proteome</keyword>
<comment type="caution">
    <text evidence="5">The sequence shown here is derived from an EMBL/GenBank/DDBJ whole genome shotgun (WGS) entry which is preliminary data.</text>
</comment>
<dbReference type="GO" id="GO:0035657">
    <property type="term" value="C:eRF1 methyltransferase complex"/>
    <property type="evidence" value="ECO:0007669"/>
    <property type="project" value="TreeGrafter"/>
</dbReference>
<accession>A0A559MNG6</accession>
<dbReference type="GO" id="GO:0032259">
    <property type="term" value="P:methylation"/>
    <property type="evidence" value="ECO:0007669"/>
    <property type="project" value="UniProtKB-KW"/>
</dbReference>
<name>A0A559MNG6_9HELO</name>
<dbReference type="AlphaFoldDB" id="A0A559MNG6"/>
<organism evidence="5 6">
    <name type="scientific">Lachnellula willkommii</name>
    <dbReference type="NCBI Taxonomy" id="215461"/>
    <lineage>
        <taxon>Eukaryota</taxon>
        <taxon>Fungi</taxon>
        <taxon>Dikarya</taxon>
        <taxon>Ascomycota</taxon>
        <taxon>Pezizomycotina</taxon>
        <taxon>Leotiomycetes</taxon>
        <taxon>Helotiales</taxon>
        <taxon>Lachnaceae</taxon>
        <taxon>Lachnellula</taxon>
    </lineage>
</organism>
<evidence type="ECO:0000313" key="5">
    <source>
        <dbReference type="EMBL" id="TVY94507.1"/>
    </source>
</evidence>
<dbReference type="PANTHER" id="PTHR45875:SF1">
    <property type="entry name" value="METHYLTRANSFERASE N6AMT1"/>
    <property type="match status" value="1"/>
</dbReference>
<evidence type="ECO:0000256" key="1">
    <source>
        <dbReference type="ARBA" id="ARBA00006149"/>
    </source>
</evidence>
<reference evidence="5 6" key="1">
    <citation type="submission" date="2018-05" db="EMBL/GenBank/DDBJ databases">
        <title>Genome sequencing and assembly of the regulated plant pathogen Lachnellula willkommii and related sister species for the development of diagnostic species identification markers.</title>
        <authorList>
            <person name="Giroux E."/>
            <person name="Bilodeau G."/>
        </authorList>
    </citation>
    <scope>NUCLEOTIDE SEQUENCE [LARGE SCALE GENOMIC DNA]</scope>
    <source>
        <strain evidence="5 6">CBS 172.35</strain>
    </source>
</reference>
<sequence>MRTAHLLDLPGIHTLSNPRIAFQFLCIKLPLGQESDLQEQSVRYQLEAGKRRAYDMYGVFNVSMGSKFALYVLISQQPHFSRAIGAGLKAFAVPADVGIAISSRGFILILLVYRWGFGKSGSKLVVSDSMMMLMLTNLGTAAEGKAQPCIDYCTAMLPTPSTSHVEFERVYEPAEDSYLLLDTLSSESEKAFLQHRFHNASIQSSPSPLVVEIGTGSGVVLSFIDAHAEIIFGRSDVFTAGVDVNIHACKATIQTVRVAEKEQAMESKSHGFYLGNMVGDLATALRVGEVDVLVFNPPYVPTPDLPTVLPKETRDSFEADSRLLSLSYAGGEDGMEVTNRLLDSLPQILGEKGCAYILLCAQNKPEIVKDQIRKWGDGWTAETVGNSGKKGGWEKLQIVRIWRISPGSAIQ</sequence>